<proteinExistence type="predicted"/>
<dbReference type="EMBL" id="CAADFO010000007">
    <property type="protein sequence ID" value="VFK24120.1"/>
    <property type="molecule type" value="Genomic_DNA"/>
</dbReference>
<name>A0A451BAH6_9GAMM</name>
<dbReference type="AlphaFoldDB" id="A0A451BAH6"/>
<accession>A0A451BAH6</accession>
<organism evidence="3">
    <name type="scientific">Candidatus Kentrum sp. MB</name>
    <dbReference type="NCBI Taxonomy" id="2138164"/>
    <lineage>
        <taxon>Bacteria</taxon>
        <taxon>Pseudomonadati</taxon>
        <taxon>Pseudomonadota</taxon>
        <taxon>Gammaproteobacteria</taxon>
        <taxon>Candidatus Kentrum</taxon>
    </lineage>
</organism>
<gene>
    <name evidence="1" type="ORF">BECKMB1821G_GA0114241_100729</name>
    <name evidence="3" type="ORF">BECKMB1821H_GA0114242_101910</name>
    <name evidence="2" type="ORF">BECKMB1821I_GA0114274_101611</name>
</gene>
<protein>
    <submittedName>
        <fullName evidence="3">Uncharacterized protein</fullName>
    </submittedName>
</protein>
<dbReference type="EMBL" id="CAADFQ010000016">
    <property type="protein sequence ID" value="VFK30506.1"/>
    <property type="molecule type" value="Genomic_DNA"/>
</dbReference>
<evidence type="ECO:0000313" key="2">
    <source>
        <dbReference type="EMBL" id="VFK30506.1"/>
    </source>
</evidence>
<evidence type="ECO:0000313" key="1">
    <source>
        <dbReference type="EMBL" id="VFK24120.1"/>
    </source>
</evidence>
<reference evidence="3" key="1">
    <citation type="submission" date="2019-02" db="EMBL/GenBank/DDBJ databases">
        <authorList>
            <person name="Gruber-Vodicka R. H."/>
            <person name="Seah K. B. B."/>
        </authorList>
    </citation>
    <scope>NUCLEOTIDE SEQUENCE</scope>
    <source>
        <strain evidence="1">BECK_BZ197</strain>
        <strain evidence="3">BECK_BZ198</strain>
        <strain evidence="2">BECK_BZ199</strain>
    </source>
</reference>
<evidence type="ECO:0000313" key="3">
    <source>
        <dbReference type="EMBL" id="VFK75278.1"/>
    </source>
</evidence>
<sequence length="54" mass="6371">MDADNLKTTLDNIKTFDWNSALVSFFVVKREPQRDRSAKYGVWHVEVEEKLKKS</sequence>
<dbReference type="EMBL" id="CAADGH010000019">
    <property type="protein sequence ID" value="VFK75278.1"/>
    <property type="molecule type" value="Genomic_DNA"/>
</dbReference>